<proteinExistence type="predicted"/>
<dbReference type="EMBL" id="JAVDTF010000003">
    <property type="protein sequence ID" value="MDR6784605.1"/>
    <property type="molecule type" value="Genomic_DNA"/>
</dbReference>
<protein>
    <submittedName>
        <fullName evidence="1">Protein-tyrosine phosphatase</fullName>
        <ecNumber evidence="1">3.1.3.48</ecNumber>
    </submittedName>
</protein>
<keyword evidence="1" id="KW-0378">Hydrolase</keyword>
<evidence type="ECO:0000313" key="2">
    <source>
        <dbReference type="Proteomes" id="UP001246858"/>
    </source>
</evidence>
<evidence type="ECO:0000313" key="1">
    <source>
        <dbReference type="EMBL" id="MDR6784605.1"/>
    </source>
</evidence>
<comment type="caution">
    <text evidence="1">The sequence shown here is derived from an EMBL/GenBank/DDBJ whole genome shotgun (WGS) entry which is preliminary data.</text>
</comment>
<dbReference type="Proteomes" id="UP001246858">
    <property type="component" value="Unassembled WGS sequence"/>
</dbReference>
<organism evidence="1 2">
    <name type="scientific">Pedobacter africanus</name>
    <dbReference type="NCBI Taxonomy" id="151894"/>
    <lineage>
        <taxon>Bacteria</taxon>
        <taxon>Pseudomonadati</taxon>
        <taxon>Bacteroidota</taxon>
        <taxon>Sphingobacteriia</taxon>
        <taxon>Sphingobacteriales</taxon>
        <taxon>Sphingobacteriaceae</taxon>
        <taxon>Pedobacter</taxon>
    </lineage>
</organism>
<keyword evidence="2" id="KW-1185">Reference proteome</keyword>
<sequence>MIYLDVNVLFVCSRNKWRSRTAEDLFKDSNVHNVRSAGTAPVARIKISEKLLSWAEIIFVMEKRHREQLKSRFPLILDEKEVIVLDIPDEYGYMDDELVELLKASVSRYLEL</sequence>
<dbReference type="EC" id="3.1.3.48" evidence="1"/>
<accession>A0ACC6KZM1</accession>
<name>A0ACC6KZM1_9SPHI</name>
<gene>
    <name evidence="1" type="ORF">J2X78_003179</name>
</gene>
<reference evidence="1" key="1">
    <citation type="submission" date="2023-07" db="EMBL/GenBank/DDBJ databases">
        <title>Sorghum-associated microbial communities from plants grown in Nebraska, USA.</title>
        <authorList>
            <person name="Schachtman D."/>
        </authorList>
    </citation>
    <scope>NUCLEOTIDE SEQUENCE</scope>
    <source>
        <strain evidence="1">2697</strain>
    </source>
</reference>